<dbReference type="EMBL" id="MWSK01000003">
    <property type="protein sequence ID" value="OXS78475.1"/>
    <property type="molecule type" value="Genomic_DNA"/>
</dbReference>
<keyword evidence="1" id="KW-0378">Hydrolase</keyword>
<name>A0A1N6UAC3_9BACI</name>
<protein>
    <recommendedName>
        <fullName evidence="1">Sporulation sigma-E factor-processing peptidase</fullName>
        <ecNumber evidence="1">3.4.23.-</ecNumber>
    </recommendedName>
    <alternativeName>
        <fullName evidence="1">Membrane-associated aspartic protease</fullName>
    </alternativeName>
    <alternativeName>
        <fullName evidence="1">Stage II sporulation protein GA</fullName>
    </alternativeName>
</protein>
<dbReference type="GO" id="GO:0030436">
    <property type="term" value="P:asexual sporulation"/>
    <property type="evidence" value="ECO:0007669"/>
    <property type="project" value="InterPro"/>
</dbReference>
<evidence type="ECO:0000256" key="1">
    <source>
        <dbReference type="PIRNR" id="PIRNR018571"/>
    </source>
</evidence>
<keyword evidence="1" id="KW-0064">Aspartyl protease</keyword>
<feature type="transmembrane region" description="Helical" evidence="3">
    <location>
        <begin position="120"/>
        <end position="140"/>
    </location>
</feature>
<proteinExistence type="inferred from homology"/>
<feature type="transmembrane region" description="Helical" evidence="3">
    <location>
        <begin position="33"/>
        <end position="52"/>
    </location>
</feature>
<dbReference type="AlphaFoldDB" id="A0A1N6UAC3"/>
<keyword evidence="1 3" id="KW-0472">Membrane</keyword>
<gene>
    <name evidence="4" type="ORF">B1B05_07690</name>
    <name evidence="5" type="ORF">SAMN05443094_103215</name>
</gene>
<evidence type="ECO:0000256" key="3">
    <source>
        <dbReference type="SAM" id="Phobius"/>
    </source>
</evidence>
<comment type="similarity">
    <text evidence="1">Belongs to the peptidase U4 family.</text>
</comment>
<keyword evidence="1" id="KW-0645">Protease</keyword>
<reference evidence="5 6" key="1">
    <citation type="submission" date="2017-01" db="EMBL/GenBank/DDBJ databases">
        <authorList>
            <person name="Mah S.A."/>
            <person name="Swanson W.J."/>
            <person name="Moy G.W."/>
            <person name="Vacquier V.D."/>
        </authorList>
    </citation>
    <scope>NUCLEOTIDE SEQUENCE [LARGE SCALE GENOMIC DNA]</scope>
    <source>
        <strain evidence="5 6">NIO-1016</strain>
    </source>
</reference>
<dbReference type="GO" id="GO:0004190">
    <property type="term" value="F:aspartic-type endopeptidase activity"/>
    <property type="evidence" value="ECO:0007669"/>
    <property type="project" value="UniProtKB-KW"/>
</dbReference>
<feature type="transmembrane region" description="Helical" evidence="3">
    <location>
        <begin position="58"/>
        <end position="76"/>
    </location>
</feature>
<keyword evidence="1" id="KW-1003">Cell membrane</keyword>
<organism evidence="5 6">
    <name type="scientific">Domibacillus enclensis</name>
    <dbReference type="NCBI Taxonomy" id="1017273"/>
    <lineage>
        <taxon>Bacteria</taxon>
        <taxon>Bacillati</taxon>
        <taxon>Bacillota</taxon>
        <taxon>Bacilli</taxon>
        <taxon>Bacillales</taxon>
        <taxon>Bacillaceae</taxon>
        <taxon>Domibacillus</taxon>
    </lineage>
</organism>
<evidence type="ECO:0000313" key="5">
    <source>
        <dbReference type="EMBL" id="SIQ62562.1"/>
    </source>
</evidence>
<keyword evidence="3" id="KW-0812">Transmembrane</keyword>
<dbReference type="EC" id="3.4.23.-" evidence="1"/>
<feature type="transmembrane region" description="Helical" evidence="3">
    <location>
        <begin position="88"/>
        <end position="108"/>
    </location>
</feature>
<keyword evidence="1" id="KW-0749">Sporulation</keyword>
<evidence type="ECO:0000313" key="6">
    <source>
        <dbReference type="Proteomes" id="UP000186385"/>
    </source>
</evidence>
<evidence type="ECO:0000313" key="7">
    <source>
        <dbReference type="Proteomes" id="UP000215545"/>
    </source>
</evidence>
<evidence type="ECO:0000256" key="2">
    <source>
        <dbReference type="PIRSR" id="PIRSR018571-1"/>
    </source>
</evidence>
<dbReference type="Pfam" id="PF03419">
    <property type="entry name" value="Peptidase_U4"/>
    <property type="match status" value="1"/>
</dbReference>
<reference evidence="7" key="2">
    <citation type="submission" date="2017-03" db="EMBL/GenBank/DDBJ databases">
        <title>Bacillus sp. V-88(T) DSM27956, whole genome shotgun sequencing project.</title>
        <authorList>
            <person name="Dastager S.G."/>
            <person name="Neurgaonkar P.S."/>
            <person name="Dharne M.S."/>
        </authorList>
    </citation>
    <scope>NUCLEOTIDE SEQUENCE [LARGE SCALE GENOMIC DNA]</scope>
    <source>
        <strain evidence="7">DSM 25145</strain>
    </source>
</reference>
<dbReference type="GO" id="GO:0030435">
    <property type="term" value="P:sporulation resulting in formation of a cellular spore"/>
    <property type="evidence" value="ECO:0007669"/>
    <property type="project" value="UniProtKB-KW"/>
</dbReference>
<evidence type="ECO:0000313" key="4">
    <source>
        <dbReference type="EMBL" id="OXS78475.1"/>
    </source>
</evidence>
<dbReference type="RefSeq" id="WP_045850168.1">
    <property type="nucleotide sequence ID" value="NZ_FTLX01000003.1"/>
</dbReference>
<feature type="active site" evidence="2">
    <location>
        <position position="171"/>
    </location>
</feature>
<comment type="subunit">
    <text evidence="1">Self-associates. Interacts with SigE. Interacts with SpoIIR.</text>
</comment>
<dbReference type="PIRSF" id="PIRSF018571">
    <property type="entry name" value="SpoIIGA"/>
    <property type="match status" value="1"/>
</dbReference>
<dbReference type="EMBL" id="FTLX01000003">
    <property type="protein sequence ID" value="SIQ62562.1"/>
    <property type="molecule type" value="Genomic_DNA"/>
</dbReference>
<sequence>MAGYAEGIILFNFAADAMLLFATGLISSRSIQWTRLLAASFVGTIPIWVYLVSGTADLWHKLFMLLIPVFMVRIAFQLTGAARLFSMVLTFYFVVFLTGGILFGFRSINMQYAAEGKASIVFFFILSVTISFYFIQRRLFSLGTAKRMASQTVTVSFSICGNNWSGRGLVDTGNALRDPISAKEVAICQIGRTNEWPAELFEDDSSGCVNLPDCWTEKLVWIPSKTIHEENRLLAAFRTESFSVEADGEKRTAERVLVTFTTKILSNDQSFDCLLHPNMVRESIER</sequence>
<accession>A0A1N6UAC3</accession>
<reference evidence="4" key="3">
    <citation type="submission" date="2017-03" db="EMBL/GenBank/DDBJ databases">
        <authorList>
            <person name="Dastager S.G."/>
            <person name="Neurgaonkar P.S."/>
            <person name="Dharne M.S."/>
        </authorList>
    </citation>
    <scope>NUCLEOTIDE SEQUENCE</scope>
    <source>
        <strain evidence="4">DSM 25145</strain>
    </source>
</reference>
<dbReference type="OrthoDB" id="2690199at2"/>
<dbReference type="Proteomes" id="UP000186385">
    <property type="component" value="Unassembled WGS sequence"/>
</dbReference>
<dbReference type="GO" id="GO:0005886">
    <property type="term" value="C:plasma membrane"/>
    <property type="evidence" value="ECO:0007669"/>
    <property type="project" value="UniProtKB-SubCell"/>
</dbReference>
<comment type="function">
    <text evidence="1">Probable aspartic protease that is responsible for the proteolytic cleavage of the RNA polymerase sigma E factor (SigE/spoIIGB) to yield the active peptide in the mother cell during sporulation. Responds to a signal from the forespore that is triggered by the extracellular signal protein SpoIIR.</text>
</comment>
<feature type="transmembrane region" description="Helical" evidence="3">
    <location>
        <begin position="6"/>
        <end position="26"/>
    </location>
</feature>
<dbReference type="InterPro" id="IPR005081">
    <property type="entry name" value="SpoIIGA"/>
</dbReference>
<keyword evidence="3" id="KW-1133">Transmembrane helix</keyword>
<keyword evidence="7" id="KW-1185">Reference proteome</keyword>
<comment type="subcellular location">
    <subcellularLocation>
        <location evidence="1">Cell membrane</location>
    </subcellularLocation>
</comment>
<dbReference type="STRING" id="1017273.SAMN05443094_103215"/>
<dbReference type="Proteomes" id="UP000215545">
    <property type="component" value="Unassembled WGS sequence"/>
</dbReference>
<dbReference type="GO" id="GO:0006508">
    <property type="term" value="P:proteolysis"/>
    <property type="evidence" value="ECO:0007669"/>
    <property type="project" value="UniProtKB-KW"/>
</dbReference>